<dbReference type="InterPro" id="IPR058110">
    <property type="entry name" value="GCG_CRPN_dom"/>
</dbReference>
<sequence length="128" mass="14507">MTFLVANCDDDRSYVGQMRKMLLHSALLAGALLNIASGAMAMPRESIFHEKLAIRADLECGPGWHITPWGGCRPNRPTVYYGSGLWPYRYDGYGDYSRPSTDGWHYGYGWYGDDYGQHDDNDNDDNED</sequence>
<dbReference type="EMBL" id="QRGO01000001">
    <property type="protein sequence ID" value="RDV04594.1"/>
    <property type="molecule type" value="Genomic_DNA"/>
</dbReference>
<reference evidence="2" key="1">
    <citation type="submission" date="2018-08" db="EMBL/GenBank/DDBJ databases">
        <authorList>
            <person name="Kim S.-J."/>
            <person name="Jung G.-Y."/>
        </authorList>
    </citation>
    <scope>NUCLEOTIDE SEQUENCE [LARGE SCALE GENOMIC DNA]</scope>
    <source>
        <strain evidence="2">GY_H</strain>
    </source>
</reference>
<keyword evidence="2" id="KW-1185">Reference proteome</keyword>
<protein>
    <submittedName>
        <fullName evidence="1">Uncharacterized protein</fullName>
    </submittedName>
</protein>
<proteinExistence type="predicted"/>
<evidence type="ECO:0000313" key="2">
    <source>
        <dbReference type="Proteomes" id="UP000263993"/>
    </source>
</evidence>
<organism evidence="1 2">
    <name type="scientific">Undibacter mobilis</name>
    <dbReference type="NCBI Taxonomy" id="2292256"/>
    <lineage>
        <taxon>Bacteria</taxon>
        <taxon>Pseudomonadati</taxon>
        <taxon>Pseudomonadota</taxon>
        <taxon>Alphaproteobacteria</taxon>
        <taxon>Hyphomicrobiales</taxon>
        <taxon>Nitrobacteraceae</taxon>
        <taxon>Undibacter</taxon>
    </lineage>
</organism>
<dbReference type="Proteomes" id="UP000263993">
    <property type="component" value="Unassembled WGS sequence"/>
</dbReference>
<gene>
    <name evidence="1" type="ORF">DXH78_08475</name>
</gene>
<accession>A0A371BAK1</accession>
<dbReference type="OrthoDB" id="8457022at2"/>
<dbReference type="AlphaFoldDB" id="A0A371BAK1"/>
<dbReference type="NCBIfam" id="NF047412">
    <property type="entry name" value="sig_GCG_CRPN_rpt"/>
    <property type="match status" value="1"/>
</dbReference>
<comment type="caution">
    <text evidence="1">The sequence shown here is derived from an EMBL/GenBank/DDBJ whole genome shotgun (WGS) entry which is preliminary data.</text>
</comment>
<evidence type="ECO:0000313" key="1">
    <source>
        <dbReference type="EMBL" id="RDV04594.1"/>
    </source>
</evidence>
<dbReference type="RefSeq" id="WP_115516618.1">
    <property type="nucleotide sequence ID" value="NZ_QRGO01000001.1"/>
</dbReference>
<name>A0A371BAK1_9BRAD</name>